<dbReference type="Proteomes" id="UP000006377">
    <property type="component" value="Chromosome"/>
</dbReference>
<dbReference type="GO" id="GO:0030968">
    <property type="term" value="P:endoplasmic reticulum unfolded protein response"/>
    <property type="evidence" value="ECO:0007669"/>
    <property type="project" value="TreeGrafter"/>
</dbReference>
<protein>
    <submittedName>
        <fullName evidence="4">TPR repeat-containing protein</fullName>
    </submittedName>
</protein>
<name>A7HWK3_PARL1</name>
<dbReference type="Pfam" id="PF13759">
    <property type="entry name" value="2OG-FeII_Oxy_5"/>
    <property type="match status" value="1"/>
</dbReference>
<sequence length="480" mass="52818">MDKNLSTETAAETALPDRYSDVLTLLKEGRKRIAEEKCRALLAETPEDPDALALLASIVVESGRLEEAEQLLGYALKLAPTEPTPWMNLGRLLQQAGRWGDAMDHYHHAATLFPAHAGIAATLGQLYQRANRFTDAEAQYRRALENRPIPAYHMQLGMVLLRQERTDEAVEELQTAIKGNPNLAAAYGNLGNAEQKRGNIEAAAAAYEKAVALNPKDTLSYVSFGMARLKLGAAREAAEIFERALATHGPERRAAAWLPFARAQEFGDMPSGYRAEIGNLVSRATLTPPEGYASLADLNSALAKALKEDPTVTWEPLGKATRKGGQTGLLLDAPREPFIAFEKSLRRAIDAHFDSIKPQPGHPYRGQVPKTYHLDLWGTLLSEGGHQHSHIHVGGWMSGVYYVALPPALGTGEGSHDGWIEFGHPPPEFDAKFEPKTIAYEPREGDALFFPSYLFHRTLPFSGDVQRISLAFDVKPTSWR</sequence>
<proteinExistence type="predicted"/>
<dbReference type="PROSITE" id="PS50005">
    <property type="entry name" value="TPR"/>
    <property type="match status" value="4"/>
</dbReference>
<feature type="repeat" description="TPR" evidence="3">
    <location>
        <begin position="150"/>
        <end position="183"/>
    </location>
</feature>
<dbReference type="Pfam" id="PF13432">
    <property type="entry name" value="TPR_16"/>
    <property type="match status" value="1"/>
</dbReference>
<dbReference type="eggNOG" id="COG0457">
    <property type="taxonomic scope" value="Bacteria"/>
</dbReference>
<dbReference type="SUPFAM" id="SSF48452">
    <property type="entry name" value="TPR-like"/>
    <property type="match status" value="1"/>
</dbReference>
<gene>
    <name evidence="4" type="ordered locus">Plav_2678</name>
</gene>
<dbReference type="KEGG" id="pla:Plav_2678"/>
<dbReference type="GO" id="GO:0000030">
    <property type="term" value="F:mannosyltransferase activity"/>
    <property type="evidence" value="ECO:0007669"/>
    <property type="project" value="TreeGrafter"/>
</dbReference>
<keyword evidence="2 3" id="KW-0802">TPR repeat</keyword>
<dbReference type="InterPro" id="IPR052346">
    <property type="entry name" value="O-mannosyl-transferase_TMTC"/>
</dbReference>
<keyword evidence="1" id="KW-0677">Repeat</keyword>
<dbReference type="HOGENOM" id="CLU_029701_0_0_5"/>
<dbReference type="Gene3D" id="1.25.40.10">
    <property type="entry name" value="Tetratricopeptide repeat domain"/>
    <property type="match status" value="2"/>
</dbReference>
<dbReference type="PANTHER" id="PTHR44227">
    <property type="match status" value="1"/>
</dbReference>
<dbReference type="Pfam" id="PF14559">
    <property type="entry name" value="TPR_19"/>
    <property type="match status" value="1"/>
</dbReference>
<dbReference type="Gene3D" id="2.60.120.620">
    <property type="entry name" value="q2cbj1_9rhob like domain"/>
    <property type="match status" value="1"/>
</dbReference>
<dbReference type="SUPFAM" id="SSF51197">
    <property type="entry name" value="Clavaminate synthase-like"/>
    <property type="match status" value="1"/>
</dbReference>
<keyword evidence="5" id="KW-1185">Reference proteome</keyword>
<dbReference type="PROSITE" id="PS50293">
    <property type="entry name" value="TPR_REGION"/>
    <property type="match status" value="1"/>
</dbReference>
<dbReference type="SMART" id="SM00028">
    <property type="entry name" value="TPR"/>
    <property type="match status" value="6"/>
</dbReference>
<evidence type="ECO:0000313" key="5">
    <source>
        <dbReference type="Proteomes" id="UP000006377"/>
    </source>
</evidence>
<evidence type="ECO:0000313" key="4">
    <source>
        <dbReference type="EMBL" id="ABS64286.1"/>
    </source>
</evidence>
<reference evidence="4 5" key="1">
    <citation type="journal article" date="2011" name="Stand. Genomic Sci.">
        <title>Complete genome sequence of Parvibaculum lavamentivorans type strain (DS-1(T)).</title>
        <authorList>
            <person name="Schleheck D."/>
            <person name="Weiss M."/>
            <person name="Pitluck S."/>
            <person name="Bruce D."/>
            <person name="Land M.L."/>
            <person name="Han S."/>
            <person name="Saunders E."/>
            <person name="Tapia R."/>
            <person name="Detter C."/>
            <person name="Brettin T."/>
            <person name="Han J."/>
            <person name="Woyke T."/>
            <person name="Goodwin L."/>
            <person name="Pennacchio L."/>
            <person name="Nolan M."/>
            <person name="Cook A.M."/>
            <person name="Kjelleberg S."/>
            <person name="Thomas T."/>
        </authorList>
    </citation>
    <scope>NUCLEOTIDE SEQUENCE [LARGE SCALE GENOMIC DNA]</scope>
    <source>
        <strain evidence="5">DS-1 / DSM 13023 / NCIMB 13966</strain>
    </source>
</reference>
<organism evidence="4 5">
    <name type="scientific">Parvibaculum lavamentivorans (strain DS-1 / DSM 13023 / NCIMB 13966)</name>
    <dbReference type="NCBI Taxonomy" id="402881"/>
    <lineage>
        <taxon>Bacteria</taxon>
        <taxon>Pseudomonadati</taxon>
        <taxon>Pseudomonadota</taxon>
        <taxon>Alphaproteobacteria</taxon>
        <taxon>Hyphomicrobiales</taxon>
        <taxon>Parvibaculaceae</taxon>
        <taxon>Parvibaculum</taxon>
    </lineage>
</organism>
<accession>A7HWK3</accession>
<dbReference type="EMBL" id="CP000774">
    <property type="protein sequence ID" value="ABS64286.1"/>
    <property type="molecule type" value="Genomic_DNA"/>
</dbReference>
<dbReference type="PANTHER" id="PTHR44227:SF3">
    <property type="entry name" value="PROTEIN O-MANNOSYL-TRANSFERASE TMTC4"/>
    <property type="match status" value="1"/>
</dbReference>
<dbReference type="STRING" id="402881.Plav_2678"/>
<dbReference type="InterPro" id="IPR012668">
    <property type="entry name" value="CHP02466"/>
</dbReference>
<dbReference type="InterPro" id="IPR011990">
    <property type="entry name" value="TPR-like_helical_dom_sf"/>
</dbReference>
<dbReference type="OrthoDB" id="9783136at2"/>
<dbReference type="InterPro" id="IPR019734">
    <property type="entry name" value="TPR_rpt"/>
</dbReference>
<feature type="repeat" description="TPR" evidence="3">
    <location>
        <begin position="184"/>
        <end position="217"/>
    </location>
</feature>
<evidence type="ECO:0000256" key="1">
    <source>
        <dbReference type="ARBA" id="ARBA00022737"/>
    </source>
</evidence>
<feature type="repeat" description="TPR" evidence="3">
    <location>
        <begin position="49"/>
        <end position="82"/>
    </location>
</feature>
<dbReference type="Pfam" id="PF00515">
    <property type="entry name" value="TPR_1"/>
    <property type="match status" value="1"/>
</dbReference>
<dbReference type="AlphaFoldDB" id="A7HWK3"/>
<evidence type="ECO:0000256" key="3">
    <source>
        <dbReference type="PROSITE-ProRule" id="PRU00339"/>
    </source>
</evidence>
<feature type="repeat" description="TPR" evidence="3">
    <location>
        <begin position="83"/>
        <end position="116"/>
    </location>
</feature>
<dbReference type="GO" id="GO:0035269">
    <property type="term" value="P:protein O-linked glycosylation via mannose"/>
    <property type="evidence" value="ECO:0007669"/>
    <property type="project" value="TreeGrafter"/>
</dbReference>
<evidence type="ECO:0000256" key="2">
    <source>
        <dbReference type="ARBA" id="ARBA00022803"/>
    </source>
</evidence>